<gene>
    <name evidence="1" type="ORF">PPYR_02143</name>
</gene>
<evidence type="ECO:0008006" key="3">
    <source>
        <dbReference type="Google" id="ProtNLM"/>
    </source>
</evidence>
<dbReference type="EMBL" id="VVIM01000001">
    <property type="protein sequence ID" value="KAB0805173.1"/>
    <property type="molecule type" value="Genomic_DNA"/>
</dbReference>
<evidence type="ECO:0000313" key="2">
    <source>
        <dbReference type="Proteomes" id="UP000327044"/>
    </source>
</evidence>
<keyword evidence="2" id="KW-1185">Reference proteome</keyword>
<reference evidence="1 2" key="1">
    <citation type="journal article" date="2018" name="Elife">
        <title>Firefly genomes illuminate parallel origins of bioluminescence in beetles.</title>
        <authorList>
            <person name="Fallon T.R."/>
            <person name="Lower S.E."/>
            <person name="Chang C.H."/>
            <person name="Bessho-Uehara M."/>
            <person name="Martin G.J."/>
            <person name="Bewick A.J."/>
            <person name="Behringer M."/>
            <person name="Debat H.J."/>
            <person name="Wong I."/>
            <person name="Day J.C."/>
            <person name="Suvorov A."/>
            <person name="Silva C.J."/>
            <person name="Stanger-Hall K.F."/>
            <person name="Hall D.W."/>
            <person name="Schmitz R.J."/>
            <person name="Nelson D.R."/>
            <person name="Lewis S.M."/>
            <person name="Shigenobu S."/>
            <person name="Bybee S.M."/>
            <person name="Larracuente A.M."/>
            <person name="Oba Y."/>
            <person name="Weng J.K."/>
        </authorList>
    </citation>
    <scope>NUCLEOTIDE SEQUENCE [LARGE SCALE GENOMIC DNA]</scope>
    <source>
        <strain evidence="1">1611_PpyrPB1</strain>
        <tissue evidence="1">Whole body</tissue>
    </source>
</reference>
<evidence type="ECO:0000313" key="1">
    <source>
        <dbReference type="EMBL" id="KAB0805173.1"/>
    </source>
</evidence>
<name>A0A5N4B6J5_PHOPY</name>
<comment type="caution">
    <text evidence="1">The sequence shown here is derived from an EMBL/GenBank/DDBJ whole genome shotgun (WGS) entry which is preliminary data.</text>
</comment>
<proteinExistence type="predicted"/>
<dbReference type="AlphaFoldDB" id="A0A5N4B6J5"/>
<accession>A0A5N4B6J5</accession>
<sequence>MYTGDEAMFFNFTRMSTTSFDRLLQRISPIITKHSRRESISAGCRLAVTLRFLATGDSYPTLAYAFRLSVPTVCVIIKETCNAIWQVLSPTYLKCPDRKQFSKIASNFYNQWQLPNCAAILKNVIVSTGYLTNTHMKDIVFVY</sequence>
<dbReference type="InParanoid" id="A0A5N4B6J5"/>
<protein>
    <recommendedName>
        <fullName evidence="3">Transposase Helix-turn-helix domain-containing protein</fullName>
    </recommendedName>
</protein>
<dbReference type="Proteomes" id="UP000327044">
    <property type="component" value="Unassembled WGS sequence"/>
</dbReference>
<organism evidence="1 2">
    <name type="scientific">Photinus pyralis</name>
    <name type="common">Common eastern firefly</name>
    <name type="synonym">Lampyris pyralis</name>
    <dbReference type="NCBI Taxonomy" id="7054"/>
    <lineage>
        <taxon>Eukaryota</taxon>
        <taxon>Metazoa</taxon>
        <taxon>Ecdysozoa</taxon>
        <taxon>Arthropoda</taxon>
        <taxon>Hexapoda</taxon>
        <taxon>Insecta</taxon>
        <taxon>Pterygota</taxon>
        <taxon>Neoptera</taxon>
        <taxon>Endopterygota</taxon>
        <taxon>Coleoptera</taxon>
        <taxon>Polyphaga</taxon>
        <taxon>Elateriformia</taxon>
        <taxon>Elateroidea</taxon>
        <taxon>Lampyridae</taxon>
        <taxon>Lampyrinae</taxon>
        <taxon>Photinus</taxon>
    </lineage>
</organism>